<dbReference type="RefSeq" id="XP_066926973.1">
    <property type="nucleotide sequence ID" value="XM_067070872.1"/>
</dbReference>
<dbReference type="InterPro" id="IPR049625">
    <property type="entry name" value="Glyco_transf_61_cat"/>
</dbReference>
<evidence type="ECO:0000256" key="5">
    <source>
        <dbReference type="ARBA" id="ARBA00022989"/>
    </source>
</evidence>
<protein>
    <recommendedName>
        <fullName evidence="8">Glycosyltransferase 61 catalytic domain-containing protein</fullName>
    </recommendedName>
</protein>
<dbReference type="GO" id="GO:0035269">
    <property type="term" value="P:protein O-linked glycosylation via mannose"/>
    <property type="evidence" value="ECO:0007669"/>
    <property type="project" value="TreeGrafter"/>
</dbReference>
<evidence type="ECO:0000256" key="3">
    <source>
        <dbReference type="ARBA" id="ARBA00022679"/>
    </source>
</evidence>
<dbReference type="PANTHER" id="PTHR20961:SF38">
    <property type="entry name" value="PROTEIN O-LINKED-MANNOSE BETA-1,4-N-ACETYLGLUCOSAMINYLTRANSFERASE 2"/>
    <property type="match status" value="1"/>
</dbReference>
<keyword evidence="7" id="KW-0325">Glycoprotein</keyword>
<evidence type="ECO:0000256" key="6">
    <source>
        <dbReference type="ARBA" id="ARBA00023136"/>
    </source>
</evidence>
<proteinExistence type="predicted"/>
<reference evidence="9" key="1">
    <citation type="submission" date="2021-01" db="UniProtKB">
        <authorList>
            <consortium name="EnsemblMetazoa"/>
        </authorList>
    </citation>
    <scope>IDENTIFICATION</scope>
</reference>
<dbReference type="InterPro" id="IPR007657">
    <property type="entry name" value="Glycosyltransferase_61"/>
</dbReference>
<sequence>MVTHLVIIAILAVVVAFFLSHDKITFIFVEKDAVLNQESLILSGVPNEISSSVFCTLSKLGNQECRFQNLCFYNNQYTYYYGKNSKEEGLQSESPFLLDLSSVRNHNAKYFQFSNRTMTKNTKFHYIRGNTILFHRFNPDNLMHVIHDDLLPYFHTRRKYFDGKEVTTIFMEGREDGPFYDLYTLFMERILTERNLTSMTCFENVIIGVSQEVTWYQYGFHTPQGPINVENYPTNELLSFKDEFMKRLKMNMDQSFTLSKVVIFKRQDTRRITNMNELVLKLSMRFKAEVTILDLQEDTFEDILTAVSNAKLLIGVHGAHLVTSLFLPPGALLMEIYPYGIPSENYTPYKTLVSLIGVQYLAFETESEDLSTNFIDRPPNQGGIAHLPPHQKEEILNTKRVPEHLCCDNPFWLFRIYQDTEVDINRFLPLLHGRIS</sequence>
<dbReference type="Proteomes" id="UP000594262">
    <property type="component" value="Unplaced"/>
</dbReference>
<dbReference type="PANTHER" id="PTHR20961">
    <property type="entry name" value="GLYCOSYLTRANSFERASE"/>
    <property type="match status" value="1"/>
</dbReference>
<keyword evidence="5" id="KW-1133">Transmembrane helix</keyword>
<evidence type="ECO:0000256" key="7">
    <source>
        <dbReference type="ARBA" id="ARBA00023180"/>
    </source>
</evidence>
<evidence type="ECO:0000256" key="4">
    <source>
        <dbReference type="ARBA" id="ARBA00022692"/>
    </source>
</evidence>
<dbReference type="Pfam" id="PF04577">
    <property type="entry name" value="Glyco_transf_61"/>
    <property type="match status" value="1"/>
</dbReference>
<evidence type="ECO:0000259" key="8">
    <source>
        <dbReference type="Pfam" id="PF04577"/>
    </source>
</evidence>
<evidence type="ECO:0000256" key="2">
    <source>
        <dbReference type="ARBA" id="ARBA00022676"/>
    </source>
</evidence>
<keyword evidence="6" id="KW-0472">Membrane</keyword>
<comment type="subcellular location">
    <subcellularLocation>
        <location evidence="1">Membrane</location>
        <topology evidence="1">Single-pass membrane protein</topology>
    </subcellularLocation>
</comment>
<dbReference type="GeneID" id="136814351"/>
<accession>A0A7M5WJ05</accession>
<dbReference type="GO" id="GO:0097363">
    <property type="term" value="F:protein O-acetylglucosaminyltransferase activity"/>
    <property type="evidence" value="ECO:0007669"/>
    <property type="project" value="TreeGrafter"/>
</dbReference>
<dbReference type="OrthoDB" id="529273at2759"/>
<keyword evidence="2" id="KW-0328">Glycosyltransferase</keyword>
<keyword evidence="4" id="KW-0812">Transmembrane</keyword>
<feature type="domain" description="Glycosyltransferase 61 catalytic" evidence="8">
    <location>
        <begin position="234"/>
        <end position="332"/>
    </location>
</feature>
<dbReference type="EnsemblMetazoa" id="CLYHEMT003101.2">
    <property type="protein sequence ID" value="CLYHEMP003101.2"/>
    <property type="gene ID" value="CLYHEMG003101"/>
</dbReference>
<evidence type="ECO:0000313" key="10">
    <source>
        <dbReference type="Proteomes" id="UP000594262"/>
    </source>
</evidence>
<dbReference type="GO" id="GO:0005783">
    <property type="term" value="C:endoplasmic reticulum"/>
    <property type="evidence" value="ECO:0007669"/>
    <property type="project" value="TreeGrafter"/>
</dbReference>
<keyword evidence="10" id="KW-1185">Reference proteome</keyword>
<dbReference type="GO" id="GO:0016020">
    <property type="term" value="C:membrane"/>
    <property type="evidence" value="ECO:0007669"/>
    <property type="project" value="UniProtKB-SubCell"/>
</dbReference>
<keyword evidence="3" id="KW-0808">Transferase</keyword>
<organism evidence="9 10">
    <name type="scientific">Clytia hemisphaerica</name>
    <dbReference type="NCBI Taxonomy" id="252671"/>
    <lineage>
        <taxon>Eukaryota</taxon>
        <taxon>Metazoa</taxon>
        <taxon>Cnidaria</taxon>
        <taxon>Hydrozoa</taxon>
        <taxon>Hydroidolina</taxon>
        <taxon>Leptothecata</taxon>
        <taxon>Obeliida</taxon>
        <taxon>Clytiidae</taxon>
        <taxon>Clytia</taxon>
    </lineage>
</organism>
<dbReference type="AlphaFoldDB" id="A0A7M5WJ05"/>
<evidence type="ECO:0000313" key="9">
    <source>
        <dbReference type="EnsemblMetazoa" id="CLYHEMP003101.2"/>
    </source>
</evidence>
<evidence type="ECO:0000256" key="1">
    <source>
        <dbReference type="ARBA" id="ARBA00004167"/>
    </source>
</evidence>
<name>A0A7M5WJ05_9CNID</name>